<dbReference type="InterPro" id="IPR003340">
    <property type="entry name" value="B3_DNA-bd"/>
</dbReference>
<dbReference type="GO" id="GO:0003677">
    <property type="term" value="F:DNA binding"/>
    <property type="evidence" value="ECO:0007669"/>
    <property type="project" value="UniProtKB-KW"/>
</dbReference>
<keyword evidence="2" id="KW-0805">Transcription regulation</keyword>
<protein>
    <submittedName>
        <fullName evidence="9">B3 domain-containing protein</fullName>
    </submittedName>
</protein>
<evidence type="ECO:0000256" key="7">
    <source>
        <dbReference type="SAM" id="Phobius"/>
    </source>
</evidence>
<evidence type="ECO:0000313" key="10">
    <source>
        <dbReference type="Proteomes" id="UP001237642"/>
    </source>
</evidence>
<dbReference type="Pfam" id="PF02362">
    <property type="entry name" value="B3"/>
    <property type="match status" value="1"/>
</dbReference>
<evidence type="ECO:0000256" key="1">
    <source>
        <dbReference type="ARBA" id="ARBA00004123"/>
    </source>
</evidence>
<keyword evidence="5" id="KW-0539">Nucleus</keyword>
<keyword evidence="10" id="KW-1185">Reference proteome</keyword>
<dbReference type="CDD" id="cd10017">
    <property type="entry name" value="B3_DNA"/>
    <property type="match status" value="1"/>
</dbReference>
<dbReference type="SMART" id="SM01019">
    <property type="entry name" value="B3"/>
    <property type="match status" value="1"/>
</dbReference>
<name>A0AAD8H1R3_9APIA</name>
<feature type="transmembrane region" description="Helical" evidence="7">
    <location>
        <begin position="264"/>
        <end position="284"/>
    </location>
</feature>
<feature type="domain" description="TF-B3" evidence="8">
    <location>
        <begin position="90"/>
        <end position="181"/>
    </location>
</feature>
<evidence type="ECO:0000256" key="4">
    <source>
        <dbReference type="ARBA" id="ARBA00023163"/>
    </source>
</evidence>
<dbReference type="SUPFAM" id="SSF101936">
    <property type="entry name" value="DNA-binding pseudobarrel domain"/>
    <property type="match status" value="1"/>
</dbReference>
<keyword evidence="7" id="KW-0472">Membrane</keyword>
<keyword evidence="7" id="KW-0812">Transmembrane</keyword>
<comment type="subcellular location">
    <subcellularLocation>
        <location evidence="1">Nucleus</location>
    </subcellularLocation>
</comment>
<dbReference type="InterPro" id="IPR044837">
    <property type="entry name" value="REM16-like"/>
</dbReference>
<dbReference type="PANTHER" id="PTHR31391">
    <property type="entry name" value="B3 DOMAIN-CONTAINING PROTEIN OS11G0197600-RELATED"/>
    <property type="match status" value="1"/>
</dbReference>
<dbReference type="InterPro" id="IPR015300">
    <property type="entry name" value="DNA-bd_pseudobarrel_sf"/>
</dbReference>
<gene>
    <name evidence="9" type="ORF">POM88_043328</name>
</gene>
<sequence>MDSKNSATSSFVLMKQMPKPETKKMVAPKKNRNFKSKAKKQVNPADPGKASYGRRKTNIDSLYQDSDTKKSVMRRADEVLQSIPMEYPRFSKPMISSNVSSGFWLILPLEFCKRYMPNKDLAVVLVDDLGIQWGTSYLKKQHGFSAGWRGFAMNHGLLKGDILVFHKISPKVFKVNIVRVNDLDATDGALILMHMSTSIVTCLCIYNPLLEMAVIIIIPRLICNDGFQSRPATAGLGYSNDLTQKLKKFKSSTIIMYEFHMPKWFAGIHLHVFAALAIFVLRYVPHI</sequence>
<feature type="compositionally biased region" description="Polar residues" evidence="6">
    <location>
        <begin position="1"/>
        <end position="11"/>
    </location>
</feature>
<proteinExistence type="predicted"/>
<evidence type="ECO:0000256" key="5">
    <source>
        <dbReference type="ARBA" id="ARBA00023242"/>
    </source>
</evidence>
<evidence type="ECO:0000256" key="2">
    <source>
        <dbReference type="ARBA" id="ARBA00023015"/>
    </source>
</evidence>
<evidence type="ECO:0000313" key="9">
    <source>
        <dbReference type="EMBL" id="KAK1358854.1"/>
    </source>
</evidence>
<keyword evidence="4" id="KW-0804">Transcription</keyword>
<dbReference type="Proteomes" id="UP001237642">
    <property type="component" value="Unassembled WGS sequence"/>
</dbReference>
<dbReference type="PROSITE" id="PS50863">
    <property type="entry name" value="B3"/>
    <property type="match status" value="1"/>
</dbReference>
<feature type="region of interest" description="Disordered" evidence="6">
    <location>
        <begin position="1"/>
        <end position="54"/>
    </location>
</feature>
<organism evidence="9 10">
    <name type="scientific">Heracleum sosnowskyi</name>
    <dbReference type="NCBI Taxonomy" id="360622"/>
    <lineage>
        <taxon>Eukaryota</taxon>
        <taxon>Viridiplantae</taxon>
        <taxon>Streptophyta</taxon>
        <taxon>Embryophyta</taxon>
        <taxon>Tracheophyta</taxon>
        <taxon>Spermatophyta</taxon>
        <taxon>Magnoliopsida</taxon>
        <taxon>eudicotyledons</taxon>
        <taxon>Gunneridae</taxon>
        <taxon>Pentapetalae</taxon>
        <taxon>asterids</taxon>
        <taxon>campanulids</taxon>
        <taxon>Apiales</taxon>
        <taxon>Apiaceae</taxon>
        <taxon>Apioideae</taxon>
        <taxon>apioid superclade</taxon>
        <taxon>Tordylieae</taxon>
        <taxon>Tordyliinae</taxon>
        <taxon>Heracleum</taxon>
    </lineage>
</organism>
<dbReference type="EMBL" id="JAUIZM010000010">
    <property type="protein sequence ID" value="KAK1358854.1"/>
    <property type="molecule type" value="Genomic_DNA"/>
</dbReference>
<evidence type="ECO:0000256" key="6">
    <source>
        <dbReference type="SAM" id="MobiDB-lite"/>
    </source>
</evidence>
<dbReference type="Gene3D" id="2.40.330.10">
    <property type="entry name" value="DNA-binding pseudobarrel domain"/>
    <property type="match status" value="1"/>
</dbReference>
<evidence type="ECO:0000259" key="8">
    <source>
        <dbReference type="PROSITE" id="PS50863"/>
    </source>
</evidence>
<dbReference type="AlphaFoldDB" id="A0AAD8H1R3"/>
<evidence type="ECO:0000256" key="3">
    <source>
        <dbReference type="ARBA" id="ARBA00023125"/>
    </source>
</evidence>
<keyword evidence="3" id="KW-0238">DNA-binding</keyword>
<comment type="caution">
    <text evidence="9">The sequence shown here is derived from an EMBL/GenBank/DDBJ whole genome shotgun (WGS) entry which is preliminary data.</text>
</comment>
<dbReference type="GO" id="GO:0005634">
    <property type="term" value="C:nucleus"/>
    <property type="evidence" value="ECO:0007669"/>
    <property type="project" value="UniProtKB-SubCell"/>
</dbReference>
<feature type="compositionally biased region" description="Basic residues" evidence="6">
    <location>
        <begin position="26"/>
        <end position="40"/>
    </location>
</feature>
<dbReference type="PANTHER" id="PTHR31391:SF67">
    <property type="entry name" value="TF-B3 DOMAIN-CONTAINING PROTEIN"/>
    <property type="match status" value="1"/>
</dbReference>
<reference evidence="9" key="1">
    <citation type="submission" date="2023-02" db="EMBL/GenBank/DDBJ databases">
        <title>Genome of toxic invasive species Heracleum sosnowskyi carries increased number of genes despite the absence of recent whole-genome duplications.</title>
        <authorList>
            <person name="Schelkunov M."/>
            <person name="Shtratnikova V."/>
            <person name="Makarenko M."/>
            <person name="Klepikova A."/>
            <person name="Omelchenko D."/>
            <person name="Novikova G."/>
            <person name="Obukhova E."/>
            <person name="Bogdanov V."/>
            <person name="Penin A."/>
            <person name="Logacheva M."/>
        </authorList>
    </citation>
    <scope>NUCLEOTIDE SEQUENCE</scope>
    <source>
        <strain evidence="9">Hsosn_3</strain>
        <tissue evidence="9">Leaf</tissue>
    </source>
</reference>
<accession>A0AAD8H1R3</accession>
<keyword evidence="7" id="KW-1133">Transmembrane helix</keyword>
<reference evidence="9" key="2">
    <citation type="submission" date="2023-05" db="EMBL/GenBank/DDBJ databases">
        <authorList>
            <person name="Schelkunov M.I."/>
        </authorList>
    </citation>
    <scope>NUCLEOTIDE SEQUENCE</scope>
    <source>
        <strain evidence="9">Hsosn_3</strain>
        <tissue evidence="9">Leaf</tissue>
    </source>
</reference>